<keyword evidence="2" id="KW-1185">Reference proteome</keyword>
<reference evidence="1" key="1">
    <citation type="submission" date="2021-06" db="EMBL/GenBank/DDBJ databases">
        <authorList>
            <person name="Kallberg Y."/>
            <person name="Tangrot J."/>
            <person name="Rosling A."/>
        </authorList>
    </citation>
    <scope>NUCLEOTIDE SEQUENCE</scope>
    <source>
        <strain evidence="1">FL966</strain>
    </source>
</reference>
<name>A0A9N9I420_9GLOM</name>
<gene>
    <name evidence="1" type="ORF">CPELLU_LOCUS12742</name>
</gene>
<evidence type="ECO:0000313" key="2">
    <source>
        <dbReference type="Proteomes" id="UP000789759"/>
    </source>
</evidence>
<sequence length="68" mass="7739">IEKTTNSKNINSLSPFLYNGKINKSESDKTEKEEYKTGIKTIANNSDIYGCIHNQVTVFIDNWVAQEL</sequence>
<proteinExistence type="predicted"/>
<dbReference type="EMBL" id="CAJVQA010012666">
    <property type="protein sequence ID" value="CAG8718512.1"/>
    <property type="molecule type" value="Genomic_DNA"/>
</dbReference>
<organism evidence="1 2">
    <name type="scientific">Cetraspora pellucida</name>
    <dbReference type="NCBI Taxonomy" id="1433469"/>
    <lineage>
        <taxon>Eukaryota</taxon>
        <taxon>Fungi</taxon>
        <taxon>Fungi incertae sedis</taxon>
        <taxon>Mucoromycota</taxon>
        <taxon>Glomeromycotina</taxon>
        <taxon>Glomeromycetes</taxon>
        <taxon>Diversisporales</taxon>
        <taxon>Gigasporaceae</taxon>
        <taxon>Cetraspora</taxon>
    </lineage>
</organism>
<dbReference type="Proteomes" id="UP000789759">
    <property type="component" value="Unassembled WGS sequence"/>
</dbReference>
<evidence type="ECO:0000313" key="1">
    <source>
        <dbReference type="EMBL" id="CAG8718512.1"/>
    </source>
</evidence>
<protein>
    <submittedName>
        <fullName evidence="1">8165_t:CDS:1</fullName>
    </submittedName>
</protein>
<comment type="caution">
    <text evidence="1">The sequence shown here is derived from an EMBL/GenBank/DDBJ whole genome shotgun (WGS) entry which is preliminary data.</text>
</comment>
<feature type="non-terminal residue" evidence="1">
    <location>
        <position position="68"/>
    </location>
</feature>
<accession>A0A9N9I420</accession>
<dbReference type="AlphaFoldDB" id="A0A9N9I420"/>